<protein>
    <submittedName>
        <fullName evidence="1">Uncharacterized protein</fullName>
    </submittedName>
</protein>
<sequence>MKKVALLHYAYPPNIGGVEILLREHAKILAELDCQVTVIAGDGEEKNPKINFIKIPEIQSILKFNPALYEKIVEKGIVDEEFINLKNLIKTKLEKYLDAQDIIIIHNMLTLIHNLPFISFLKDYFKNNPSKKLIVWAHDQTYIDGENILPEKPGVNLNPEEKDLLLKPFDNAIYVAISETFKELLTKVMDLSKNQTIIIPDGVDLRKFLEIDDSIWQVFHEKQLLAGFPLVLSPVNIIFRKNLGYCLDIIFHLKKQYPDIKYIISGQVSNHRKNQGYYETLIKKIEQLDLKTN</sequence>
<proteinExistence type="predicted"/>
<evidence type="ECO:0000313" key="2">
    <source>
        <dbReference type="Proteomes" id="UP000034457"/>
    </source>
</evidence>
<name>A0A0G0C5Q0_9BACT</name>
<dbReference type="SUPFAM" id="SSF53756">
    <property type="entry name" value="UDP-Glycosyltransferase/glycogen phosphorylase"/>
    <property type="match status" value="1"/>
</dbReference>
<comment type="caution">
    <text evidence="1">The sequence shown here is derived from an EMBL/GenBank/DDBJ whole genome shotgun (WGS) entry which is preliminary data.</text>
</comment>
<evidence type="ECO:0000313" key="1">
    <source>
        <dbReference type="EMBL" id="KKP71506.1"/>
    </source>
</evidence>
<feature type="non-terminal residue" evidence="1">
    <location>
        <position position="293"/>
    </location>
</feature>
<dbReference type="STRING" id="1618478.UR68_C0034G0001"/>
<gene>
    <name evidence="1" type="ORF">UR68_C0034G0001</name>
</gene>
<organism evidence="1 2">
    <name type="scientific">Candidatus Roizmanbacteria bacterium GW2011_GWA2_35_19</name>
    <dbReference type="NCBI Taxonomy" id="1618478"/>
    <lineage>
        <taxon>Bacteria</taxon>
        <taxon>Candidatus Roizmaniibacteriota</taxon>
    </lineage>
</organism>
<reference evidence="1 2" key="1">
    <citation type="journal article" date="2015" name="Nature">
        <title>rRNA introns, odd ribosomes, and small enigmatic genomes across a large radiation of phyla.</title>
        <authorList>
            <person name="Brown C.T."/>
            <person name="Hug L.A."/>
            <person name="Thomas B.C."/>
            <person name="Sharon I."/>
            <person name="Castelle C.J."/>
            <person name="Singh A."/>
            <person name="Wilkins M.J."/>
            <person name="Williams K.H."/>
            <person name="Banfield J.F."/>
        </authorList>
    </citation>
    <scope>NUCLEOTIDE SEQUENCE [LARGE SCALE GENOMIC DNA]</scope>
</reference>
<dbReference type="Proteomes" id="UP000034457">
    <property type="component" value="Unassembled WGS sequence"/>
</dbReference>
<dbReference type="Gene3D" id="3.40.50.2000">
    <property type="entry name" value="Glycogen Phosphorylase B"/>
    <property type="match status" value="1"/>
</dbReference>
<accession>A0A0G0C5Q0</accession>
<dbReference type="AlphaFoldDB" id="A0A0G0C5Q0"/>
<dbReference type="EMBL" id="LBQC01000034">
    <property type="protein sequence ID" value="KKP71506.1"/>
    <property type="molecule type" value="Genomic_DNA"/>
</dbReference>